<accession>A0A9P5Y5E8</accession>
<organism evidence="2 3">
    <name type="scientific">Collybia nuda</name>
    <dbReference type="NCBI Taxonomy" id="64659"/>
    <lineage>
        <taxon>Eukaryota</taxon>
        <taxon>Fungi</taxon>
        <taxon>Dikarya</taxon>
        <taxon>Basidiomycota</taxon>
        <taxon>Agaricomycotina</taxon>
        <taxon>Agaricomycetes</taxon>
        <taxon>Agaricomycetidae</taxon>
        <taxon>Agaricales</taxon>
        <taxon>Tricholomatineae</taxon>
        <taxon>Clitocybaceae</taxon>
        <taxon>Collybia</taxon>
    </lineage>
</organism>
<proteinExistence type="predicted"/>
<evidence type="ECO:0000313" key="3">
    <source>
        <dbReference type="Proteomes" id="UP000807353"/>
    </source>
</evidence>
<sequence>MDLPEDIWYLIATHLTPEELRALIKVNRTFLHAALNARYRHVRFRSKSKKELYDFTRLQDPFIASRVRVLSLVPTCFLPYPSHTPGPGIITKFIQAAKYFIWSDNPRVIGFGTPYGVAQKFDHIFGNLKFLDEVGLFCRDTWAVSPTARTIVDSAWSSLGSNIHTLTLNMSSLALEQAVSSSLVFPKLEALTFNTYRSYLSTDADILQLLSTILLPFVTNHRPTLRLFVLFDQGINDFDFSPLLHGLGFFPFLNHIDASIALDKAAPSLWHFLGLHSNGLENLGLSHCRLVEPPSYDGPALAALKTLSLRLSVYTINFITSLQRGNSIKSLKLHSFTYQHSEVSRILDVFAGHQLRSLYIGLDLLSPPTMNLISESFPNLHTLFLRIGSFTALGANKGDSSQVLEYLFCELMGKKDYSHWQPPVFDLEVHKLSSTRCGDVLKKLFPQIRVEYFSVDCPILDLKLPW</sequence>
<dbReference type="SUPFAM" id="SSF52047">
    <property type="entry name" value="RNI-like"/>
    <property type="match status" value="1"/>
</dbReference>
<comment type="caution">
    <text evidence="2">The sequence shown here is derived from an EMBL/GenBank/DDBJ whole genome shotgun (WGS) entry which is preliminary data.</text>
</comment>
<feature type="domain" description="F-box" evidence="1">
    <location>
        <begin position="1"/>
        <end position="42"/>
    </location>
</feature>
<evidence type="ECO:0000313" key="2">
    <source>
        <dbReference type="EMBL" id="KAF9462554.1"/>
    </source>
</evidence>
<dbReference type="AlphaFoldDB" id="A0A9P5Y5E8"/>
<protein>
    <recommendedName>
        <fullName evidence="1">F-box domain-containing protein</fullName>
    </recommendedName>
</protein>
<keyword evidence="3" id="KW-1185">Reference proteome</keyword>
<dbReference type="PROSITE" id="PS50181">
    <property type="entry name" value="FBOX"/>
    <property type="match status" value="1"/>
</dbReference>
<dbReference type="EMBL" id="MU150271">
    <property type="protein sequence ID" value="KAF9462554.1"/>
    <property type="molecule type" value="Genomic_DNA"/>
</dbReference>
<gene>
    <name evidence="2" type="ORF">BDZ94DRAFT_1261186</name>
</gene>
<name>A0A9P5Y5E8_9AGAR</name>
<dbReference type="Proteomes" id="UP000807353">
    <property type="component" value="Unassembled WGS sequence"/>
</dbReference>
<evidence type="ECO:0000259" key="1">
    <source>
        <dbReference type="PROSITE" id="PS50181"/>
    </source>
</evidence>
<dbReference type="InterPro" id="IPR001810">
    <property type="entry name" value="F-box_dom"/>
</dbReference>
<dbReference type="OrthoDB" id="3039255at2759"/>
<reference evidence="2" key="1">
    <citation type="submission" date="2020-11" db="EMBL/GenBank/DDBJ databases">
        <authorList>
            <consortium name="DOE Joint Genome Institute"/>
            <person name="Ahrendt S."/>
            <person name="Riley R."/>
            <person name="Andreopoulos W."/>
            <person name="Labutti K."/>
            <person name="Pangilinan J."/>
            <person name="Ruiz-Duenas F.J."/>
            <person name="Barrasa J.M."/>
            <person name="Sanchez-Garcia M."/>
            <person name="Camarero S."/>
            <person name="Miyauchi S."/>
            <person name="Serrano A."/>
            <person name="Linde D."/>
            <person name="Babiker R."/>
            <person name="Drula E."/>
            <person name="Ayuso-Fernandez I."/>
            <person name="Pacheco R."/>
            <person name="Padilla G."/>
            <person name="Ferreira P."/>
            <person name="Barriuso J."/>
            <person name="Kellner H."/>
            <person name="Castanera R."/>
            <person name="Alfaro M."/>
            <person name="Ramirez L."/>
            <person name="Pisabarro A.G."/>
            <person name="Kuo A."/>
            <person name="Tritt A."/>
            <person name="Lipzen A."/>
            <person name="He G."/>
            <person name="Yan M."/>
            <person name="Ng V."/>
            <person name="Cullen D."/>
            <person name="Martin F."/>
            <person name="Rosso M.-N."/>
            <person name="Henrissat B."/>
            <person name="Hibbett D."/>
            <person name="Martinez A.T."/>
            <person name="Grigoriev I.V."/>
        </authorList>
    </citation>
    <scope>NUCLEOTIDE SEQUENCE</scope>
    <source>
        <strain evidence="2">CBS 247.69</strain>
    </source>
</reference>